<dbReference type="AlphaFoldDB" id="C6LE51"/>
<dbReference type="Proteomes" id="UP000005561">
    <property type="component" value="Unassembled WGS sequence"/>
</dbReference>
<evidence type="ECO:0000313" key="2">
    <source>
        <dbReference type="Proteomes" id="UP000005561"/>
    </source>
</evidence>
<accession>C6LE51</accession>
<reference evidence="1" key="1">
    <citation type="submission" date="2009-07" db="EMBL/GenBank/DDBJ databases">
        <authorList>
            <person name="Weinstock G."/>
            <person name="Sodergren E."/>
            <person name="Clifton S."/>
            <person name="Fulton L."/>
            <person name="Fulton B."/>
            <person name="Courtney L."/>
            <person name="Fronick C."/>
            <person name="Harrison M."/>
            <person name="Strong C."/>
            <person name="Farmer C."/>
            <person name="Delahaunty K."/>
            <person name="Markovic C."/>
            <person name="Hall O."/>
            <person name="Minx P."/>
            <person name="Tomlinson C."/>
            <person name="Mitreva M."/>
            <person name="Nelson J."/>
            <person name="Hou S."/>
            <person name="Wollam A."/>
            <person name="Pepin K.H."/>
            <person name="Johnson M."/>
            <person name="Bhonagiri V."/>
            <person name="Nash W.E."/>
            <person name="Warren W."/>
            <person name="Chinwalla A."/>
            <person name="Mardis E.R."/>
            <person name="Wilson R.K."/>
        </authorList>
    </citation>
    <scope>NUCLEOTIDE SEQUENCE [LARGE SCALE GENOMIC DNA]</scope>
    <source>
        <strain evidence="1">DSM 14469</strain>
    </source>
</reference>
<evidence type="ECO:0000313" key="1">
    <source>
        <dbReference type="EMBL" id="EET61255.1"/>
    </source>
</evidence>
<comment type="caution">
    <text evidence="1">The sequence shown here is derived from an EMBL/GenBank/DDBJ whole genome shotgun (WGS) entry which is preliminary data.</text>
</comment>
<name>C6LE51_9FIRM</name>
<sequence length="79" mass="8337">MQAPAGDYQSAASRAVSFAAEPLSHGHSPYMSHPPDARLCASAHGRLPECCESRAVNFAAEPLSHGRAPYASIKESCLL</sequence>
<dbReference type="EMBL" id="ACCL02000007">
    <property type="protein sequence ID" value="EET61255.1"/>
    <property type="molecule type" value="Genomic_DNA"/>
</dbReference>
<proteinExistence type="predicted"/>
<keyword evidence="2" id="KW-1185">Reference proteome</keyword>
<gene>
    <name evidence="1" type="ORF">BRYFOR_06900</name>
</gene>
<organism evidence="1 2">
    <name type="scientific">Marvinbryantia formatexigens DSM 14469</name>
    <dbReference type="NCBI Taxonomy" id="478749"/>
    <lineage>
        <taxon>Bacteria</taxon>
        <taxon>Bacillati</taxon>
        <taxon>Bacillota</taxon>
        <taxon>Clostridia</taxon>
        <taxon>Lachnospirales</taxon>
        <taxon>Lachnospiraceae</taxon>
        <taxon>Marvinbryantia</taxon>
    </lineage>
</organism>
<protein>
    <submittedName>
        <fullName evidence="1">Uncharacterized protein</fullName>
    </submittedName>
</protein>